<protein>
    <submittedName>
        <fullName evidence="2">Os03g0352700 protein</fullName>
    </submittedName>
</protein>
<name>A0A0P0VXE8_ORYSJ</name>
<dbReference type="InParanoid" id="A0A0P0VXE8"/>
<reference evidence="3" key="1">
    <citation type="journal article" date="2005" name="Nature">
        <title>The map-based sequence of the rice genome.</title>
        <authorList>
            <consortium name="International rice genome sequencing project (IRGSP)"/>
            <person name="Matsumoto T."/>
            <person name="Wu J."/>
            <person name="Kanamori H."/>
            <person name="Katayose Y."/>
            <person name="Fujisawa M."/>
            <person name="Namiki N."/>
            <person name="Mizuno H."/>
            <person name="Yamamoto K."/>
            <person name="Antonio B.A."/>
            <person name="Baba T."/>
            <person name="Sakata K."/>
            <person name="Nagamura Y."/>
            <person name="Aoki H."/>
            <person name="Arikawa K."/>
            <person name="Arita K."/>
            <person name="Bito T."/>
            <person name="Chiden Y."/>
            <person name="Fujitsuka N."/>
            <person name="Fukunaka R."/>
            <person name="Hamada M."/>
            <person name="Harada C."/>
            <person name="Hayashi A."/>
            <person name="Hijishita S."/>
            <person name="Honda M."/>
            <person name="Hosokawa S."/>
            <person name="Ichikawa Y."/>
            <person name="Idonuma A."/>
            <person name="Iijima M."/>
            <person name="Ikeda M."/>
            <person name="Ikeno M."/>
            <person name="Ito K."/>
            <person name="Ito S."/>
            <person name="Ito T."/>
            <person name="Ito Y."/>
            <person name="Ito Y."/>
            <person name="Iwabuchi A."/>
            <person name="Kamiya K."/>
            <person name="Karasawa W."/>
            <person name="Kurita K."/>
            <person name="Katagiri S."/>
            <person name="Kikuta A."/>
            <person name="Kobayashi H."/>
            <person name="Kobayashi N."/>
            <person name="Machita K."/>
            <person name="Maehara T."/>
            <person name="Masukawa M."/>
            <person name="Mizubayashi T."/>
            <person name="Mukai Y."/>
            <person name="Nagasaki H."/>
            <person name="Nagata Y."/>
            <person name="Naito S."/>
            <person name="Nakashima M."/>
            <person name="Nakama Y."/>
            <person name="Nakamichi Y."/>
            <person name="Nakamura M."/>
            <person name="Meguro A."/>
            <person name="Negishi M."/>
            <person name="Ohta I."/>
            <person name="Ohta T."/>
            <person name="Okamoto M."/>
            <person name="Ono N."/>
            <person name="Saji S."/>
            <person name="Sakaguchi M."/>
            <person name="Sakai K."/>
            <person name="Shibata M."/>
            <person name="Shimokawa T."/>
            <person name="Song J."/>
            <person name="Takazaki Y."/>
            <person name="Terasawa K."/>
            <person name="Tsugane M."/>
            <person name="Tsuji K."/>
            <person name="Ueda S."/>
            <person name="Waki K."/>
            <person name="Yamagata H."/>
            <person name="Yamamoto M."/>
            <person name="Yamamoto S."/>
            <person name="Yamane H."/>
            <person name="Yoshiki S."/>
            <person name="Yoshihara R."/>
            <person name="Yukawa K."/>
            <person name="Zhong H."/>
            <person name="Yano M."/>
            <person name="Yuan Q."/>
            <person name="Ouyang S."/>
            <person name="Liu J."/>
            <person name="Jones K.M."/>
            <person name="Gansberger K."/>
            <person name="Moffat K."/>
            <person name="Hill J."/>
            <person name="Bera J."/>
            <person name="Fadrosh D."/>
            <person name="Jin S."/>
            <person name="Johri S."/>
            <person name="Kim M."/>
            <person name="Overton L."/>
            <person name="Reardon M."/>
            <person name="Tsitrin T."/>
            <person name="Vuong H."/>
            <person name="Weaver B."/>
            <person name="Ciecko A."/>
            <person name="Tallon L."/>
            <person name="Jackson J."/>
            <person name="Pai G."/>
            <person name="Aken S.V."/>
            <person name="Utterback T."/>
            <person name="Reidmuller S."/>
            <person name="Feldblyum T."/>
            <person name="Hsiao J."/>
            <person name="Zismann V."/>
            <person name="Iobst S."/>
            <person name="de Vazeille A.R."/>
            <person name="Buell C.R."/>
            <person name="Ying K."/>
            <person name="Li Y."/>
            <person name="Lu T."/>
            <person name="Huang Y."/>
            <person name="Zhao Q."/>
            <person name="Feng Q."/>
            <person name="Zhang L."/>
            <person name="Zhu J."/>
            <person name="Weng Q."/>
            <person name="Mu J."/>
            <person name="Lu Y."/>
            <person name="Fan D."/>
            <person name="Liu Y."/>
            <person name="Guan J."/>
            <person name="Zhang Y."/>
            <person name="Yu S."/>
            <person name="Liu X."/>
            <person name="Zhang Y."/>
            <person name="Hong G."/>
            <person name="Han B."/>
            <person name="Choisne N."/>
            <person name="Demange N."/>
            <person name="Orjeda G."/>
            <person name="Samain S."/>
            <person name="Cattolico L."/>
            <person name="Pelletier E."/>
            <person name="Couloux A."/>
            <person name="Segurens B."/>
            <person name="Wincker P."/>
            <person name="D'Hont A."/>
            <person name="Scarpelli C."/>
            <person name="Weissenbach J."/>
            <person name="Salanoubat M."/>
            <person name="Quetier F."/>
            <person name="Yu Y."/>
            <person name="Kim H.R."/>
            <person name="Rambo T."/>
            <person name="Currie J."/>
            <person name="Collura K."/>
            <person name="Luo M."/>
            <person name="Yang T."/>
            <person name="Ammiraju J.S.S."/>
            <person name="Engler F."/>
            <person name="Soderlund C."/>
            <person name="Wing R.A."/>
            <person name="Palmer L.E."/>
            <person name="de la Bastide M."/>
            <person name="Spiegel L."/>
            <person name="Nascimento L."/>
            <person name="Zutavern T."/>
            <person name="O'Shaughnessy A."/>
            <person name="Dike S."/>
            <person name="Dedhia N."/>
            <person name="Preston R."/>
            <person name="Balija V."/>
            <person name="McCombie W.R."/>
            <person name="Chow T."/>
            <person name="Chen H."/>
            <person name="Chung M."/>
            <person name="Chen C."/>
            <person name="Shaw J."/>
            <person name="Wu H."/>
            <person name="Hsiao K."/>
            <person name="Chao Y."/>
            <person name="Chu M."/>
            <person name="Cheng C."/>
            <person name="Hour A."/>
            <person name="Lee P."/>
            <person name="Lin S."/>
            <person name="Lin Y."/>
            <person name="Liou J."/>
            <person name="Liu S."/>
            <person name="Hsing Y."/>
            <person name="Raghuvanshi S."/>
            <person name="Mohanty A."/>
            <person name="Bharti A.K."/>
            <person name="Gaur A."/>
            <person name="Gupta V."/>
            <person name="Kumar D."/>
            <person name="Ravi V."/>
            <person name="Vij S."/>
            <person name="Kapur A."/>
            <person name="Khurana P."/>
            <person name="Khurana P."/>
            <person name="Khurana J.P."/>
            <person name="Tyagi A.K."/>
            <person name="Gaikwad K."/>
            <person name="Singh A."/>
            <person name="Dalal V."/>
            <person name="Srivastava S."/>
            <person name="Dixit A."/>
            <person name="Pal A.K."/>
            <person name="Ghazi I.A."/>
            <person name="Yadav M."/>
            <person name="Pandit A."/>
            <person name="Bhargava A."/>
            <person name="Sureshbabu K."/>
            <person name="Batra K."/>
            <person name="Sharma T.R."/>
            <person name="Mohapatra T."/>
            <person name="Singh N.K."/>
            <person name="Messing J."/>
            <person name="Nelson A.B."/>
            <person name="Fuks G."/>
            <person name="Kavchok S."/>
            <person name="Keizer G."/>
            <person name="Linton E."/>
            <person name="Llaca V."/>
            <person name="Song R."/>
            <person name="Tanyolac B."/>
            <person name="Young S."/>
            <person name="Ho-Il K."/>
            <person name="Hahn J.H."/>
            <person name="Sangsakoo G."/>
            <person name="Vanavichit A."/>
            <person name="de Mattos Luiz.A.T."/>
            <person name="Zimmer P.D."/>
            <person name="Malone G."/>
            <person name="Dellagostin O."/>
            <person name="de Oliveira A.C."/>
            <person name="Bevan M."/>
            <person name="Bancroft I."/>
            <person name="Minx P."/>
            <person name="Cordum H."/>
            <person name="Wilson R."/>
            <person name="Cheng Z."/>
            <person name="Jin W."/>
            <person name="Jiang J."/>
            <person name="Leong S.A."/>
            <person name="Iwama H."/>
            <person name="Gojobori T."/>
            <person name="Itoh T."/>
            <person name="Niimura Y."/>
            <person name="Fujii Y."/>
            <person name="Habara T."/>
            <person name="Sakai H."/>
            <person name="Sato Y."/>
            <person name="Wilson G."/>
            <person name="Kumar K."/>
            <person name="McCouch S."/>
            <person name="Juretic N."/>
            <person name="Hoen D."/>
            <person name="Wright S."/>
            <person name="Bruskiewich R."/>
            <person name="Bureau T."/>
            <person name="Miyao A."/>
            <person name="Hirochika H."/>
            <person name="Nishikawa T."/>
            <person name="Kadowaki K."/>
            <person name="Sugiura M."/>
            <person name="Burr B."/>
            <person name="Sasaki T."/>
        </authorList>
    </citation>
    <scope>NUCLEOTIDE SEQUENCE [LARGE SCALE GENOMIC DNA]</scope>
    <source>
        <strain evidence="3">cv. Nipponbare</strain>
    </source>
</reference>
<sequence>MADRCCVYMHEMDDVHRWLPSEVLRDIGIADADERRRLAIVEDRPRQAQRPLFSCHHRPQVTGGDGGEMLRDHHALAGAGRPRVAATPPLQLRLVGNSRLPLPAPAAPWHVMTGGPRNTMVLRPAPPPAMNHPHPLLRGGAVTGAAPPVTTRRSSGTGFFLPRTTAADPRHANHHMTAAAARPPYYQCSTEAVSGTKAPARQRGSGCGDDHGEEAARAHASNGGKHAAARRCSSGNHQPVPRARSTTGMDSLGHGHDALMHQPAVITHYNYMHGHLCAPYHCEISIQDGGLPPQNQVLFGPENPQAEENIQNGSIGTMLIAKVDIMRTADDFHLRQAP</sequence>
<dbReference type="Gramene" id="Os03t0352700-00">
    <property type="protein sequence ID" value="Os03t0352700-00"/>
    <property type="gene ID" value="Os03g0352700"/>
</dbReference>
<gene>
    <name evidence="2" type="ordered locus">Os03g0352700</name>
    <name evidence="2" type="ORF">OSNPB_030352700</name>
</gene>
<accession>A0A0P0VXE8</accession>
<reference evidence="2 3" key="3">
    <citation type="journal article" date="2013" name="Rice">
        <title>Improvement of the Oryza sativa Nipponbare reference genome using next generation sequence and optical map data.</title>
        <authorList>
            <person name="Kawahara Y."/>
            <person name="de la Bastide M."/>
            <person name="Hamilton J.P."/>
            <person name="Kanamori H."/>
            <person name="McCombie W.R."/>
            <person name="Ouyang S."/>
            <person name="Schwartz D.C."/>
            <person name="Tanaka T."/>
            <person name="Wu J."/>
            <person name="Zhou S."/>
            <person name="Childs K.L."/>
            <person name="Davidson R.M."/>
            <person name="Lin H."/>
            <person name="Quesada-Ocampo L."/>
            <person name="Vaillancourt B."/>
            <person name="Sakai H."/>
            <person name="Lee S.S."/>
            <person name="Kim J."/>
            <person name="Numa H."/>
            <person name="Itoh T."/>
            <person name="Buell C.R."/>
            <person name="Matsumoto T."/>
        </authorList>
    </citation>
    <scope>NUCLEOTIDE SEQUENCE [LARGE SCALE GENOMIC DNA]</scope>
    <source>
        <strain evidence="3">cv. Nipponbare</strain>
    </source>
</reference>
<evidence type="ECO:0000313" key="3">
    <source>
        <dbReference type="Proteomes" id="UP000059680"/>
    </source>
</evidence>
<organism evidence="2 3">
    <name type="scientific">Oryza sativa subsp. japonica</name>
    <name type="common">Rice</name>
    <dbReference type="NCBI Taxonomy" id="39947"/>
    <lineage>
        <taxon>Eukaryota</taxon>
        <taxon>Viridiplantae</taxon>
        <taxon>Streptophyta</taxon>
        <taxon>Embryophyta</taxon>
        <taxon>Tracheophyta</taxon>
        <taxon>Spermatophyta</taxon>
        <taxon>Magnoliopsida</taxon>
        <taxon>Liliopsida</taxon>
        <taxon>Poales</taxon>
        <taxon>Poaceae</taxon>
        <taxon>BOP clade</taxon>
        <taxon>Oryzoideae</taxon>
        <taxon>Oryzeae</taxon>
        <taxon>Oryzinae</taxon>
        <taxon>Oryza</taxon>
        <taxon>Oryza sativa</taxon>
    </lineage>
</organism>
<dbReference type="EMBL" id="AP014959">
    <property type="protein sequence ID" value="BAS84212.1"/>
    <property type="molecule type" value="Genomic_DNA"/>
</dbReference>
<dbReference type="OMA" id="HRDHHAL"/>
<keyword evidence="3" id="KW-1185">Reference proteome</keyword>
<feature type="compositionally biased region" description="Basic and acidic residues" evidence="1">
    <location>
        <begin position="208"/>
        <end position="217"/>
    </location>
</feature>
<feature type="region of interest" description="Disordered" evidence="1">
    <location>
        <begin position="196"/>
        <end position="254"/>
    </location>
</feature>
<proteinExistence type="predicted"/>
<reference evidence="2 3" key="2">
    <citation type="journal article" date="2013" name="Plant Cell Physiol.">
        <title>Rice Annotation Project Database (RAP-DB): an integrative and interactive database for rice genomics.</title>
        <authorList>
            <person name="Sakai H."/>
            <person name="Lee S.S."/>
            <person name="Tanaka T."/>
            <person name="Numa H."/>
            <person name="Kim J."/>
            <person name="Kawahara Y."/>
            <person name="Wakimoto H."/>
            <person name="Yang C.C."/>
            <person name="Iwamoto M."/>
            <person name="Abe T."/>
            <person name="Yamada Y."/>
            <person name="Muto A."/>
            <person name="Inokuchi H."/>
            <person name="Ikemura T."/>
            <person name="Matsumoto T."/>
            <person name="Sasaki T."/>
            <person name="Itoh T."/>
        </authorList>
    </citation>
    <scope>NUCLEOTIDE SEQUENCE [LARGE SCALE GENOMIC DNA]</scope>
    <source>
        <strain evidence="3">cv. Nipponbare</strain>
    </source>
</reference>
<dbReference type="PaxDb" id="39947-A0A0P0VXE8"/>
<evidence type="ECO:0000256" key="1">
    <source>
        <dbReference type="SAM" id="MobiDB-lite"/>
    </source>
</evidence>
<evidence type="ECO:0000313" key="2">
    <source>
        <dbReference type="EMBL" id="BAS84212.1"/>
    </source>
</evidence>
<dbReference type="Proteomes" id="UP000059680">
    <property type="component" value="Chromosome 3"/>
</dbReference>
<dbReference type="eggNOG" id="ENOG502R5S4">
    <property type="taxonomic scope" value="Eukaryota"/>
</dbReference>
<dbReference type="AlphaFoldDB" id="A0A0P0VXE8"/>